<evidence type="ECO:0000256" key="2">
    <source>
        <dbReference type="ARBA" id="ARBA00023015"/>
    </source>
</evidence>
<dbReference type="InterPro" id="IPR007627">
    <property type="entry name" value="RNA_pol_sigma70_r2"/>
</dbReference>
<dbReference type="InterPro" id="IPR036388">
    <property type="entry name" value="WH-like_DNA-bd_sf"/>
</dbReference>
<dbReference type="SUPFAM" id="SSF88946">
    <property type="entry name" value="Sigma2 domain of RNA polymerase sigma factors"/>
    <property type="match status" value="1"/>
</dbReference>
<dbReference type="EMBL" id="JBBIAA010000001">
    <property type="protein sequence ID" value="MEJ5943808.1"/>
    <property type="molecule type" value="Genomic_DNA"/>
</dbReference>
<evidence type="ECO:0000256" key="5">
    <source>
        <dbReference type="ARBA" id="ARBA00023163"/>
    </source>
</evidence>
<keyword evidence="10" id="KW-1185">Reference proteome</keyword>
<dbReference type="Proteomes" id="UP001387100">
    <property type="component" value="Unassembled WGS sequence"/>
</dbReference>
<comment type="caution">
    <text evidence="9">The sequence shown here is derived from an EMBL/GenBank/DDBJ whole genome shotgun (WGS) entry which is preliminary data.</text>
</comment>
<dbReference type="InterPro" id="IPR039425">
    <property type="entry name" value="RNA_pol_sigma-70-like"/>
</dbReference>
<dbReference type="NCBIfam" id="TIGR02937">
    <property type="entry name" value="sigma70-ECF"/>
    <property type="match status" value="1"/>
</dbReference>
<dbReference type="PROSITE" id="PS01063">
    <property type="entry name" value="SIGMA70_ECF"/>
    <property type="match status" value="1"/>
</dbReference>
<reference evidence="9 10" key="1">
    <citation type="journal article" date="2017" name="Int. J. Syst. Evol. Microbiol.">
        <title>Pseudokineococcus basanitobsidens sp. nov., isolated from volcanic rock.</title>
        <authorList>
            <person name="Lee D.W."/>
            <person name="Park M.Y."/>
            <person name="Kim J.J."/>
            <person name="Kim B.S."/>
        </authorList>
    </citation>
    <scope>NUCLEOTIDE SEQUENCE [LARGE SCALE GENOMIC DNA]</scope>
    <source>
        <strain evidence="9 10">DSM 103726</strain>
    </source>
</reference>
<feature type="domain" description="RNA polymerase sigma factor 70 region 4 type 2" evidence="8">
    <location>
        <begin position="137"/>
        <end position="189"/>
    </location>
</feature>
<dbReference type="Pfam" id="PF08281">
    <property type="entry name" value="Sigma70_r4_2"/>
    <property type="match status" value="1"/>
</dbReference>
<proteinExistence type="inferred from homology"/>
<evidence type="ECO:0000313" key="10">
    <source>
        <dbReference type="Proteomes" id="UP001387100"/>
    </source>
</evidence>
<organism evidence="9 10">
    <name type="scientific">Pseudokineococcus basanitobsidens</name>
    <dbReference type="NCBI Taxonomy" id="1926649"/>
    <lineage>
        <taxon>Bacteria</taxon>
        <taxon>Bacillati</taxon>
        <taxon>Actinomycetota</taxon>
        <taxon>Actinomycetes</taxon>
        <taxon>Kineosporiales</taxon>
        <taxon>Kineosporiaceae</taxon>
        <taxon>Pseudokineococcus</taxon>
    </lineage>
</organism>
<accession>A0ABU8RFK6</accession>
<dbReference type="InterPro" id="IPR013249">
    <property type="entry name" value="RNA_pol_sigma70_r4_t2"/>
</dbReference>
<dbReference type="RefSeq" id="WP_339573200.1">
    <property type="nucleotide sequence ID" value="NZ_JBBIAA010000001.1"/>
</dbReference>
<name>A0ABU8RFK6_9ACTN</name>
<keyword evidence="5 6" id="KW-0804">Transcription</keyword>
<dbReference type="InterPro" id="IPR013325">
    <property type="entry name" value="RNA_pol_sigma_r2"/>
</dbReference>
<dbReference type="PANTHER" id="PTHR43133">
    <property type="entry name" value="RNA POLYMERASE ECF-TYPE SIGMA FACTO"/>
    <property type="match status" value="1"/>
</dbReference>
<keyword evidence="2 6" id="KW-0805">Transcription regulation</keyword>
<sequence>MTDGRGGDPGSAPVVRRVEALGAAGEDYLLARAREGYPQAFEEMVRRHQVRAYTLAVRMVDDRGQAQDVVQEAFVRAWLNLHRFDGRAQFSTWLHRIVVNECLSQLRRRRPVPAAVDVDRPDPHRTDERVEKVARDEALHRSVQQLPADQRAALVLTAFMDCTYEEAAELLGTSASTVRGRTARARRALLQQMREWA</sequence>
<dbReference type="InterPro" id="IPR014284">
    <property type="entry name" value="RNA_pol_sigma-70_dom"/>
</dbReference>
<keyword evidence="4 6" id="KW-0238">DNA-binding</keyword>
<keyword evidence="3 6" id="KW-0731">Sigma factor</keyword>
<dbReference type="SUPFAM" id="SSF88659">
    <property type="entry name" value="Sigma3 and sigma4 domains of RNA polymerase sigma factors"/>
    <property type="match status" value="1"/>
</dbReference>
<protein>
    <recommendedName>
        <fullName evidence="6">RNA polymerase sigma factor</fullName>
    </recommendedName>
</protein>
<dbReference type="InterPro" id="IPR000838">
    <property type="entry name" value="RNA_pol_sigma70_ECF_CS"/>
</dbReference>
<evidence type="ECO:0000256" key="1">
    <source>
        <dbReference type="ARBA" id="ARBA00010641"/>
    </source>
</evidence>
<dbReference type="Gene3D" id="1.10.1740.10">
    <property type="match status" value="1"/>
</dbReference>
<dbReference type="Gene3D" id="1.10.10.10">
    <property type="entry name" value="Winged helix-like DNA-binding domain superfamily/Winged helix DNA-binding domain"/>
    <property type="match status" value="1"/>
</dbReference>
<gene>
    <name evidence="9" type="ORF">WDZ17_00680</name>
</gene>
<evidence type="ECO:0000259" key="8">
    <source>
        <dbReference type="Pfam" id="PF08281"/>
    </source>
</evidence>
<comment type="similarity">
    <text evidence="1 6">Belongs to the sigma-70 factor family. ECF subfamily.</text>
</comment>
<evidence type="ECO:0000256" key="6">
    <source>
        <dbReference type="RuleBase" id="RU000716"/>
    </source>
</evidence>
<dbReference type="InterPro" id="IPR013324">
    <property type="entry name" value="RNA_pol_sigma_r3/r4-like"/>
</dbReference>
<feature type="domain" description="RNA polymerase sigma-70 region 2" evidence="7">
    <location>
        <begin position="44"/>
        <end position="110"/>
    </location>
</feature>
<evidence type="ECO:0000313" key="9">
    <source>
        <dbReference type="EMBL" id="MEJ5943808.1"/>
    </source>
</evidence>
<dbReference type="PANTHER" id="PTHR43133:SF8">
    <property type="entry name" value="RNA POLYMERASE SIGMA FACTOR HI_1459-RELATED"/>
    <property type="match status" value="1"/>
</dbReference>
<evidence type="ECO:0000256" key="3">
    <source>
        <dbReference type="ARBA" id="ARBA00023082"/>
    </source>
</evidence>
<evidence type="ECO:0000259" key="7">
    <source>
        <dbReference type="Pfam" id="PF04542"/>
    </source>
</evidence>
<evidence type="ECO:0000256" key="4">
    <source>
        <dbReference type="ARBA" id="ARBA00023125"/>
    </source>
</evidence>
<dbReference type="Pfam" id="PF04542">
    <property type="entry name" value="Sigma70_r2"/>
    <property type="match status" value="1"/>
</dbReference>